<keyword evidence="3" id="KW-0547">Nucleotide-binding</keyword>
<feature type="region of interest" description="Disordered" evidence="6">
    <location>
        <begin position="403"/>
        <end position="424"/>
    </location>
</feature>
<sequence length="680" mass="75027">MPIRPRAQARSHHLTCMAEPDETALPENMRIGNPRIKAYNSDDTVFNGGPESKTASLNFIIRVDVLEPADPNKAEAFLSVEPARPETFLSIGTSRDNDVLLPGGASLASEKGPGITAHQNINRKYHDRQLSLVLTGRMGELTLVNLTGNPGEVDLYKRTTHNGQSKPRRFSDDEHQPLLIPRVGSGLEHASNGLWPPEAIEEICIRIGGHLEDNRGALFTITWGPQFLADPVMARLRLIRASKSLGPEPKVDQTTVDKFELGKYYKYPTQSRSKYGEVLSYFHVLSGQVFVALERKIIREEEDMPPKRVKEIRDWTQQLDSDGRLARGVSHWNQSHAAAASNINPCWPGDLVHHVSSALEYLSRENIVHRNMQPQNIFFTISPNDKRRLKFFLGPGDYYSLNKGGKTGSKDGSSPGQGANERGFEYPSDTKMEYDFMLAPEERAKLGPELKSDIWRAGLLFAQVQGQIPLQDQTPWDWELSRFKAYCSRKGFDLDFSNYEEKEDKSPWLRRIDLLVKSGCLGAMVGAMLRLLPGKRPTAAQMLEIAREHAHDLKTLFELDPTRETARGAGGRAQQATGKASTVTTTTTTARPQTSSNSSRQSAPHAATITGGGSQRGGPSARTPTPTPTPPATATAKVTTAKGRPGDAPSPGPIPPPRLVRAARKLSEETKPDDAMDVDE</sequence>
<feature type="region of interest" description="Disordered" evidence="6">
    <location>
        <begin position="556"/>
        <end position="680"/>
    </location>
</feature>
<evidence type="ECO:0000259" key="7">
    <source>
        <dbReference type="PROSITE" id="PS50011"/>
    </source>
</evidence>
<organism evidence="8 9">
    <name type="scientific">Lasiosphaeria miniovina</name>
    <dbReference type="NCBI Taxonomy" id="1954250"/>
    <lineage>
        <taxon>Eukaryota</taxon>
        <taxon>Fungi</taxon>
        <taxon>Dikarya</taxon>
        <taxon>Ascomycota</taxon>
        <taxon>Pezizomycotina</taxon>
        <taxon>Sordariomycetes</taxon>
        <taxon>Sordariomycetidae</taxon>
        <taxon>Sordariales</taxon>
        <taxon>Lasiosphaeriaceae</taxon>
        <taxon>Lasiosphaeria</taxon>
    </lineage>
</organism>
<evidence type="ECO:0000256" key="2">
    <source>
        <dbReference type="ARBA" id="ARBA00022679"/>
    </source>
</evidence>
<feature type="compositionally biased region" description="Low complexity" evidence="6">
    <location>
        <begin position="632"/>
        <end position="647"/>
    </location>
</feature>
<dbReference type="InterPro" id="IPR011009">
    <property type="entry name" value="Kinase-like_dom_sf"/>
</dbReference>
<feature type="domain" description="Protein kinase" evidence="7">
    <location>
        <begin position="207"/>
        <end position="554"/>
    </location>
</feature>
<keyword evidence="4" id="KW-0418">Kinase</keyword>
<dbReference type="AlphaFoldDB" id="A0AA40A4S7"/>
<dbReference type="GO" id="GO:0005524">
    <property type="term" value="F:ATP binding"/>
    <property type="evidence" value="ECO:0007669"/>
    <property type="project" value="UniProtKB-KW"/>
</dbReference>
<evidence type="ECO:0000256" key="3">
    <source>
        <dbReference type="ARBA" id="ARBA00022741"/>
    </source>
</evidence>
<keyword evidence="9" id="KW-1185">Reference proteome</keyword>
<dbReference type="Proteomes" id="UP001172101">
    <property type="component" value="Unassembled WGS sequence"/>
</dbReference>
<dbReference type="PROSITE" id="PS50011">
    <property type="entry name" value="PROTEIN_KINASE_DOM"/>
    <property type="match status" value="1"/>
</dbReference>
<comment type="caution">
    <text evidence="8">The sequence shown here is derived from an EMBL/GenBank/DDBJ whole genome shotgun (WGS) entry which is preliminary data.</text>
</comment>
<dbReference type="EC" id="2.7.11.1" evidence="1"/>
<protein>
    <recommendedName>
        <fullName evidence="1">non-specific serine/threonine protein kinase</fullName>
        <ecNumber evidence="1">2.7.11.1</ecNumber>
    </recommendedName>
</protein>
<feature type="compositionally biased region" description="Low complexity" evidence="6">
    <location>
        <begin position="572"/>
        <end position="596"/>
    </location>
</feature>
<feature type="compositionally biased region" description="Basic and acidic residues" evidence="6">
    <location>
        <begin position="556"/>
        <end position="566"/>
    </location>
</feature>
<dbReference type="PANTHER" id="PTHR43671">
    <property type="entry name" value="SERINE/THREONINE-PROTEIN KINASE NEK"/>
    <property type="match status" value="1"/>
</dbReference>
<dbReference type="EMBL" id="JAUIRO010000006">
    <property type="protein sequence ID" value="KAK0709316.1"/>
    <property type="molecule type" value="Genomic_DNA"/>
</dbReference>
<dbReference type="GO" id="GO:0004674">
    <property type="term" value="F:protein serine/threonine kinase activity"/>
    <property type="evidence" value="ECO:0007669"/>
    <property type="project" value="UniProtKB-EC"/>
</dbReference>
<dbReference type="SUPFAM" id="SSF56112">
    <property type="entry name" value="Protein kinase-like (PK-like)"/>
    <property type="match status" value="1"/>
</dbReference>
<dbReference type="InterPro" id="IPR050660">
    <property type="entry name" value="NEK_Ser/Thr_kinase"/>
</dbReference>
<dbReference type="InterPro" id="IPR000719">
    <property type="entry name" value="Prot_kinase_dom"/>
</dbReference>
<evidence type="ECO:0000313" key="9">
    <source>
        <dbReference type="Proteomes" id="UP001172101"/>
    </source>
</evidence>
<keyword evidence="5" id="KW-0067">ATP-binding</keyword>
<feature type="compositionally biased region" description="Basic and acidic residues" evidence="6">
    <location>
        <begin position="665"/>
        <end position="674"/>
    </location>
</feature>
<gene>
    <name evidence="8" type="ORF">B0T26DRAFT_785242</name>
</gene>
<evidence type="ECO:0000256" key="4">
    <source>
        <dbReference type="ARBA" id="ARBA00022777"/>
    </source>
</evidence>
<evidence type="ECO:0000313" key="8">
    <source>
        <dbReference type="EMBL" id="KAK0709316.1"/>
    </source>
</evidence>
<dbReference type="Gene3D" id="1.10.510.10">
    <property type="entry name" value="Transferase(Phosphotransferase) domain 1"/>
    <property type="match status" value="1"/>
</dbReference>
<dbReference type="GeneID" id="85330039"/>
<reference evidence="8" key="1">
    <citation type="submission" date="2023-06" db="EMBL/GenBank/DDBJ databases">
        <title>Genome-scale phylogeny and comparative genomics of the fungal order Sordariales.</title>
        <authorList>
            <consortium name="Lawrence Berkeley National Laboratory"/>
            <person name="Hensen N."/>
            <person name="Bonometti L."/>
            <person name="Westerberg I."/>
            <person name="Brannstrom I.O."/>
            <person name="Guillou S."/>
            <person name="Cros-Aarteil S."/>
            <person name="Calhoun S."/>
            <person name="Haridas S."/>
            <person name="Kuo A."/>
            <person name="Mondo S."/>
            <person name="Pangilinan J."/>
            <person name="Riley R."/>
            <person name="LaButti K."/>
            <person name="Andreopoulos B."/>
            <person name="Lipzen A."/>
            <person name="Chen C."/>
            <person name="Yanf M."/>
            <person name="Daum C."/>
            <person name="Ng V."/>
            <person name="Clum A."/>
            <person name="Steindorff A."/>
            <person name="Ohm R."/>
            <person name="Martin F."/>
            <person name="Silar P."/>
            <person name="Natvig D."/>
            <person name="Lalanne C."/>
            <person name="Gautier V."/>
            <person name="Ament-velasquez S.L."/>
            <person name="Kruys A."/>
            <person name="Hutchinson M.I."/>
            <person name="Powell A.J."/>
            <person name="Barry K."/>
            <person name="Miller A.N."/>
            <person name="Grigoriev I.V."/>
            <person name="Debuchy R."/>
            <person name="Gladieux P."/>
            <person name="Thoren M.H."/>
            <person name="Johannesson H."/>
        </authorList>
    </citation>
    <scope>NUCLEOTIDE SEQUENCE</scope>
    <source>
        <strain evidence="8">SMH2392-1A</strain>
    </source>
</reference>
<evidence type="ECO:0000256" key="6">
    <source>
        <dbReference type="SAM" id="MobiDB-lite"/>
    </source>
</evidence>
<evidence type="ECO:0000256" key="5">
    <source>
        <dbReference type="ARBA" id="ARBA00022840"/>
    </source>
</evidence>
<evidence type="ECO:0000256" key="1">
    <source>
        <dbReference type="ARBA" id="ARBA00012513"/>
    </source>
</evidence>
<name>A0AA40A4S7_9PEZI</name>
<proteinExistence type="predicted"/>
<accession>A0AA40A4S7</accession>
<feature type="compositionally biased region" description="Pro residues" evidence="6">
    <location>
        <begin position="648"/>
        <end position="658"/>
    </location>
</feature>
<keyword evidence="2" id="KW-0808">Transferase</keyword>
<dbReference type="PANTHER" id="PTHR43671:SF13">
    <property type="entry name" value="SERINE_THREONINE-PROTEIN KINASE NEK2"/>
    <property type="match status" value="1"/>
</dbReference>
<dbReference type="RefSeq" id="XP_060292620.1">
    <property type="nucleotide sequence ID" value="XM_060446769.1"/>
</dbReference>